<dbReference type="EMBL" id="FPJE01000009">
    <property type="protein sequence ID" value="SFW50592.1"/>
    <property type="molecule type" value="Genomic_DNA"/>
</dbReference>
<dbReference type="Gene3D" id="3.20.20.80">
    <property type="entry name" value="Glycosidases"/>
    <property type="match status" value="1"/>
</dbReference>
<protein>
    <submittedName>
        <fullName evidence="4">Cellulase (Glycosyl hydrolase family 5)</fullName>
    </submittedName>
</protein>
<dbReference type="RefSeq" id="WP_245777018.1">
    <property type="nucleotide sequence ID" value="NZ_FPJE01000009.1"/>
</dbReference>
<keyword evidence="2" id="KW-0326">Glycosidase</keyword>
<dbReference type="STRING" id="1150368.SAMN02927921_02015"/>
<evidence type="ECO:0000256" key="3">
    <source>
        <dbReference type="SAM" id="MobiDB-lite"/>
    </source>
</evidence>
<evidence type="ECO:0000256" key="2">
    <source>
        <dbReference type="ARBA" id="ARBA00023295"/>
    </source>
</evidence>
<reference evidence="4 5" key="1">
    <citation type="submission" date="2016-11" db="EMBL/GenBank/DDBJ databases">
        <authorList>
            <person name="Jaros S."/>
            <person name="Januszkiewicz K."/>
            <person name="Wedrychowicz H."/>
        </authorList>
    </citation>
    <scope>NUCLEOTIDE SEQUENCE [LARGE SCALE GENOMIC DNA]</scope>
    <source>
        <strain evidence="4 5">CGMCC 1.12145</strain>
    </source>
</reference>
<dbReference type="GO" id="GO:0004553">
    <property type="term" value="F:hydrolase activity, hydrolyzing O-glycosyl compounds"/>
    <property type="evidence" value="ECO:0007669"/>
    <property type="project" value="InterPro"/>
</dbReference>
<evidence type="ECO:0000256" key="1">
    <source>
        <dbReference type="ARBA" id="ARBA00022801"/>
    </source>
</evidence>
<evidence type="ECO:0000313" key="4">
    <source>
        <dbReference type="EMBL" id="SFW50592.1"/>
    </source>
</evidence>
<dbReference type="Proteomes" id="UP000182248">
    <property type="component" value="Unassembled WGS sequence"/>
</dbReference>
<feature type="compositionally biased region" description="Basic and acidic residues" evidence="3">
    <location>
        <begin position="1"/>
        <end position="16"/>
    </location>
</feature>
<dbReference type="AlphaFoldDB" id="A0A1K1PSF3"/>
<dbReference type="PROSITE" id="PS00659">
    <property type="entry name" value="GLYCOSYL_HYDROL_F5"/>
    <property type="match status" value="1"/>
</dbReference>
<dbReference type="InterPro" id="IPR018087">
    <property type="entry name" value="Glyco_hydro_5_CS"/>
</dbReference>
<feature type="region of interest" description="Disordered" evidence="3">
    <location>
        <begin position="1"/>
        <end position="23"/>
    </location>
</feature>
<sequence>MKDRYLPGLREPDNLHKGKKQIKSISRITAPGKAGPLHTINMRMISHNSVSRLWIPILALTVLAGCKNKEKETRNPEVIRTEKPVEKKARAVWTKDRAHQWYEEQPWLVGANFNPSTSINQLEMWQEDSFDPETIDRELGWAEAIGMNTMRVYLHDLLHKQDKEGFYDRVDQYLDIADKHHIRTLFVLFDSCWDPFPETGKQRDPKPHVHNSGWVQSPGQKVLQDSTRYSRLERYVKETVGRFKDDKRILGWDVWNEPDNMTGPSYEKVEISNKVDLVLPLLKKVFIWAREANPSQPLTSGVWTGDWSVHEEMHPMHILQLEQSDVISFHNYDHPEDLEKKIKQLQRYGRPMLCTEYMARPNGSTFEGFLPIARKYNVGMYNWGLVDGKTQTKYPWDSWTKTYTSEPKVWFHEVFHTDGKPYKKSETELISKLTTEANAR</sequence>
<accession>A0A1K1PSF3</accession>
<proteinExistence type="predicted"/>
<gene>
    <name evidence="4" type="ORF">SAMN02927921_02015</name>
</gene>
<organism evidence="4 5">
    <name type="scientific">Sinomicrobium oceani</name>
    <dbReference type="NCBI Taxonomy" id="1150368"/>
    <lineage>
        <taxon>Bacteria</taxon>
        <taxon>Pseudomonadati</taxon>
        <taxon>Bacteroidota</taxon>
        <taxon>Flavobacteriia</taxon>
        <taxon>Flavobacteriales</taxon>
        <taxon>Flavobacteriaceae</taxon>
        <taxon>Sinomicrobium</taxon>
    </lineage>
</organism>
<keyword evidence="1 4" id="KW-0378">Hydrolase</keyword>
<dbReference type="GO" id="GO:0005975">
    <property type="term" value="P:carbohydrate metabolic process"/>
    <property type="evidence" value="ECO:0007669"/>
    <property type="project" value="InterPro"/>
</dbReference>
<dbReference type="SUPFAM" id="SSF51445">
    <property type="entry name" value="(Trans)glycosidases"/>
    <property type="match status" value="1"/>
</dbReference>
<dbReference type="InterPro" id="IPR017853">
    <property type="entry name" value="GH"/>
</dbReference>
<keyword evidence="5" id="KW-1185">Reference proteome</keyword>
<name>A0A1K1PSF3_9FLAO</name>
<evidence type="ECO:0000313" key="5">
    <source>
        <dbReference type="Proteomes" id="UP000182248"/>
    </source>
</evidence>